<dbReference type="EMBL" id="QAOT01000047">
    <property type="protein sequence ID" value="PTR06825.1"/>
    <property type="molecule type" value="Genomic_DNA"/>
</dbReference>
<dbReference type="GO" id="GO:0004673">
    <property type="term" value="F:protein histidine kinase activity"/>
    <property type="evidence" value="ECO:0007669"/>
    <property type="project" value="UniProtKB-EC"/>
</dbReference>
<proteinExistence type="predicted"/>
<evidence type="ECO:0000256" key="1">
    <source>
        <dbReference type="ARBA" id="ARBA00000085"/>
    </source>
</evidence>
<comment type="catalytic activity">
    <reaction evidence="1">
        <text>ATP + protein L-histidine = ADP + protein N-phospho-L-histidine.</text>
        <dbReference type="EC" id="2.7.13.3"/>
    </reaction>
</comment>
<dbReference type="InterPro" id="IPR004358">
    <property type="entry name" value="Sig_transdc_His_kin-like_C"/>
</dbReference>
<sequence length="45" mass="4447">DETMPGHGLGLSIAADRIAAYGGRLILAEAEGGGLAITVTLPARA</sequence>
<organism evidence="4 6">
    <name type="scientific">Cereibacter azotoformans</name>
    <dbReference type="NCBI Taxonomy" id="43057"/>
    <lineage>
        <taxon>Bacteria</taxon>
        <taxon>Pseudomonadati</taxon>
        <taxon>Pseudomonadota</taxon>
        <taxon>Alphaproteobacteria</taxon>
        <taxon>Rhodobacterales</taxon>
        <taxon>Paracoccaceae</taxon>
        <taxon>Cereibacter</taxon>
    </lineage>
</organism>
<keyword evidence="6" id="KW-1185">Reference proteome</keyword>
<dbReference type="InterPro" id="IPR036890">
    <property type="entry name" value="HATPase_C_sf"/>
</dbReference>
<dbReference type="PRINTS" id="PR00344">
    <property type="entry name" value="BCTRLSENSOR"/>
</dbReference>
<dbReference type="Pfam" id="PF02518">
    <property type="entry name" value="HATPase_c"/>
    <property type="match status" value="1"/>
</dbReference>
<dbReference type="EMBL" id="QAOT01000049">
    <property type="protein sequence ID" value="PTR06506.1"/>
    <property type="molecule type" value="Genomic_DNA"/>
</dbReference>
<dbReference type="SUPFAM" id="SSF55874">
    <property type="entry name" value="ATPase domain of HSP90 chaperone/DNA topoisomerase II/histidine kinase"/>
    <property type="match status" value="1"/>
</dbReference>
<comment type="caution">
    <text evidence="4">The sequence shown here is derived from an EMBL/GenBank/DDBJ whole genome shotgun (WGS) entry which is preliminary data.</text>
</comment>
<feature type="non-terminal residue" evidence="4">
    <location>
        <position position="1"/>
    </location>
</feature>
<accession>A0A2T5JJI9</accession>
<dbReference type="InterPro" id="IPR003594">
    <property type="entry name" value="HATPase_dom"/>
</dbReference>
<reference evidence="4 6" key="1">
    <citation type="submission" date="2018-04" db="EMBL/GenBank/DDBJ databases">
        <title>Genomic Encyclopedia of Type Strains, Phase III (KMG-III): the genomes of soil and plant-associated and newly described type strains.</title>
        <authorList>
            <person name="Whitman W."/>
        </authorList>
    </citation>
    <scope>NUCLEOTIDE SEQUENCE [LARGE SCALE GENOMIC DNA]</scope>
    <source>
        <strain evidence="4 6">KA25</strain>
    </source>
</reference>
<dbReference type="AlphaFoldDB" id="A0A2T5JJI9"/>
<dbReference type="Gene3D" id="3.30.565.10">
    <property type="entry name" value="Histidine kinase-like ATPase, C-terminal domain"/>
    <property type="match status" value="1"/>
</dbReference>
<gene>
    <name evidence="5" type="ORF">C8J28_1471</name>
    <name evidence="4" type="ORF">C8J28_1491</name>
</gene>
<feature type="domain" description="Histidine kinase/HSP90-like ATPase" evidence="3">
    <location>
        <begin position="4"/>
        <end position="44"/>
    </location>
</feature>
<protein>
    <recommendedName>
        <fullName evidence="2">histidine kinase</fullName>
        <ecNumber evidence="2">2.7.13.3</ecNumber>
    </recommendedName>
</protein>
<dbReference type="Proteomes" id="UP000244060">
    <property type="component" value="Unassembled WGS sequence"/>
</dbReference>
<evidence type="ECO:0000256" key="2">
    <source>
        <dbReference type="ARBA" id="ARBA00012438"/>
    </source>
</evidence>
<evidence type="ECO:0000313" key="4">
    <source>
        <dbReference type="EMBL" id="PTR06506.1"/>
    </source>
</evidence>
<dbReference type="EC" id="2.7.13.3" evidence="2"/>
<name>A0A2T5JJI9_9RHOB</name>
<evidence type="ECO:0000313" key="6">
    <source>
        <dbReference type="Proteomes" id="UP000244060"/>
    </source>
</evidence>
<evidence type="ECO:0000313" key="5">
    <source>
        <dbReference type="EMBL" id="PTR06825.1"/>
    </source>
</evidence>
<evidence type="ECO:0000259" key="3">
    <source>
        <dbReference type="Pfam" id="PF02518"/>
    </source>
</evidence>